<sequence>SYEDLKGFNPKLAQHTIELDPSTKPIRQKQMQVNPFMEPLMRKELNKLIESRIIFPIKHSSWVANLVPVRKKSGEIRLCVDFKDLIRASLKDHYPLPSMENILQVVVGSERFSLLDGYLEYNQIM</sequence>
<keyword evidence="2" id="KW-1185">Reference proteome</keyword>
<comment type="caution">
    <text evidence="1">The sequence shown here is derived from an EMBL/GenBank/DDBJ whole genome shotgun (WGS) entry which is preliminary data.</text>
</comment>
<dbReference type="PANTHER" id="PTHR24559">
    <property type="entry name" value="TRANSPOSON TY3-I GAG-POL POLYPROTEIN"/>
    <property type="match status" value="1"/>
</dbReference>
<dbReference type="EMBL" id="JAHRHJ020000003">
    <property type="protein sequence ID" value="KAH9321952.1"/>
    <property type="molecule type" value="Genomic_DNA"/>
</dbReference>
<organism evidence="1 2">
    <name type="scientific">Taxus chinensis</name>
    <name type="common">Chinese yew</name>
    <name type="synonym">Taxus wallichiana var. chinensis</name>
    <dbReference type="NCBI Taxonomy" id="29808"/>
    <lineage>
        <taxon>Eukaryota</taxon>
        <taxon>Viridiplantae</taxon>
        <taxon>Streptophyta</taxon>
        <taxon>Embryophyta</taxon>
        <taxon>Tracheophyta</taxon>
        <taxon>Spermatophyta</taxon>
        <taxon>Pinopsida</taxon>
        <taxon>Pinidae</taxon>
        <taxon>Conifers II</taxon>
        <taxon>Cupressales</taxon>
        <taxon>Taxaceae</taxon>
        <taxon>Taxus</taxon>
    </lineage>
</organism>
<evidence type="ECO:0008006" key="3">
    <source>
        <dbReference type="Google" id="ProtNLM"/>
    </source>
</evidence>
<accession>A0AA38LIA6</accession>
<dbReference type="InterPro" id="IPR043128">
    <property type="entry name" value="Rev_trsase/Diguanyl_cyclase"/>
</dbReference>
<dbReference type="InterPro" id="IPR053134">
    <property type="entry name" value="RNA-dir_DNA_polymerase"/>
</dbReference>
<dbReference type="PANTHER" id="PTHR24559:SF444">
    <property type="entry name" value="REVERSE TRANSCRIPTASE DOMAIN-CONTAINING PROTEIN"/>
    <property type="match status" value="1"/>
</dbReference>
<name>A0AA38LIA6_TAXCH</name>
<dbReference type="AlphaFoldDB" id="A0AA38LIA6"/>
<feature type="non-terminal residue" evidence="1">
    <location>
        <position position="125"/>
    </location>
</feature>
<protein>
    <recommendedName>
        <fullName evidence="3">Reverse transcriptase</fullName>
    </recommendedName>
</protein>
<evidence type="ECO:0000313" key="2">
    <source>
        <dbReference type="Proteomes" id="UP000824469"/>
    </source>
</evidence>
<dbReference type="Proteomes" id="UP000824469">
    <property type="component" value="Unassembled WGS sequence"/>
</dbReference>
<evidence type="ECO:0000313" key="1">
    <source>
        <dbReference type="EMBL" id="KAH9321952.1"/>
    </source>
</evidence>
<dbReference type="SUPFAM" id="SSF56672">
    <property type="entry name" value="DNA/RNA polymerases"/>
    <property type="match status" value="1"/>
</dbReference>
<proteinExistence type="predicted"/>
<reference evidence="1 2" key="1">
    <citation type="journal article" date="2021" name="Nat. Plants">
        <title>The Taxus genome provides insights into paclitaxel biosynthesis.</title>
        <authorList>
            <person name="Xiong X."/>
            <person name="Gou J."/>
            <person name="Liao Q."/>
            <person name="Li Y."/>
            <person name="Zhou Q."/>
            <person name="Bi G."/>
            <person name="Li C."/>
            <person name="Du R."/>
            <person name="Wang X."/>
            <person name="Sun T."/>
            <person name="Guo L."/>
            <person name="Liang H."/>
            <person name="Lu P."/>
            <person name="Wu Y."/>
            <person name="Zhang Z."/>
            <person name="Ro D.K."/>
            <person name="Shang Y."/>
            <person name="Huang S."/>
            <person name="Yan J."/>
        </authorList>
    </citation>
    <scope>NUCLEOTIDE SEQUENCE [LARGE SCALE GENOMIC DNA]</scope>
    <source>
        <strain evidence="1">Ta-2019</strain>
    </source>
</reference>
<dbReference type="Gene3D" id="3.10.10.10">
    <property type="entry name" value="HIV Type 1 Reverse Transcriptase, subunit A, domain 1"/>
    <property type="match status" value="1"/>
</dbReference>
<dbReference type="Gene3D" id="3.30.70.270">
    <property type="match status" value="1"/>
</dbReference>
<gene>
    <name evidence="1" type="ORF">KI387_016591</name>
</gene>
<feature type="non-terminal residue" evidence="1">
    <location>
        <position position="1"/>
    </location>
</feature>
<dbReference type="InterPro" id="IPR043502">
    <property type="entry name" value="DNA/RNA_pol_sf"/>
</dbReference>